<comment type="caution">
    <text evidence="2">The sequence shown here is derived from an EMBL/GenBank/DDBJ whole genome shotgun (WGS) entry which is preliminary data.</text>
</comment>
<name>A0A7J7EAS2_DICBM</name>
<reference evidence="2 3" key="1">
    <citation type="journal article" date="2020" name="Mol. Biol. Evol.">
        <title>Interspecific Gene Flow and the Evolution of Specialization in Black and White Rhinoceros.</title>
        <authorList>
            <person name="Moodley Y."/>
            <person name="Westbury M.V."/>
            <person name="Russo I.M."/>
            <person name="Gopalakrishnan S."/>
            <person name="Rakotoarivelo A."/>
            <person name="Olsen R.A."/>
            <person name="Prost S."/>
            <person name="Tunstall T."/>
            <person name="Ryder O.A."/>
            <person name="Dalen L."/>
            <person name="Bruford M.W."/>
        </authorList>
    </citation>
    <scope>NUCLEOTIDE SEQUENCE [LARGE SCALE GENOMIC DNA]</scope>
    <source>
        <strain evidence="2">SBR-YM</strain>
        <tissue evidence="2">Skin</tissue>
    </source>
</reference>
<sequence length="72" mass="8205">MLAKISNTWKLLLKLLGPDILFSSLKSTHSFPHSPSHLGLMHRHEHLLRKTTKTSKQLQREKESIVPESAGH</sequence>
<feature type="compositionally biased region" description="Basic and acidic residues" evidence="1">
    <location>
        <begin position="58"/>
        <end position="72"/>
    </location>
</feature>
<dbReference type="AlphaFoldDB" id="A0A7J7EAS2"/>
<dbReference type="Proteomes" id="UP000551758">
    <property type="component" value="Unassembled WGS sequence"/>
</dbReference>
<keyword evidence="3" id="KW-1185">Reference proteome</keyword>
<evidence type="ECO:0000313" key="2">
    <source>
        <dbReference type="EMBL" id="KAF5912930.1"/>
    </source>
</evidence>
<organism evidence="2 3">
    <name type="scientific">Diceros bicornis minor</name>
    <name type="common">South-central black rhinoceros</name>
    <dbReference type="NCBI Taxonomy" id="77932"/>
    <lineage>
        <taxon>Eukaryota</taxon>
        <taxon>Metazoa</taxon>
        <taxon>Chordata</taxon>
        <taxon>Craniata</taxon>
        <taxon>Vertebrata</taxon>
        <taxon>Euteleostomi</taxon>
        <taxon>Mammalia</taxon>
        <taxon>Eutheria</taxon>
        <taxon>Laurasiatheria</taxon>
        <taxon>Perissodactyla</taxon>
        <taxon>Rhinocerotidae</taxon>
        <taxon>Diceros</taxon>
    </lineage>
</organism>
<protein>
    <submittedName>
        <fullName evidence="2">Uncharacterized protein</fullName>
    </submittedName>
</protein>
<accession>A0A7J7EAS2</accession>
<evidence type="ECO:0000313" key="3">
    <source>
        <dbReference type="Proteomes" id="UP000551758"/>
    </source>
</evidence>
<gene>
    <name evidence="2" type="ORF">HPG69_007923</name>
</gene>
<dbReference type="EMBL" id="JACDTQ010003801">
    <property type="protein sequence ID" value="KAF5912930.1"/>
    <property type="molecule type" value="Genomic_DNA"/>
</dbReference>
<evidence type="ECO:0000256" key="1">
    <source>
        <dbReference type="SAM" id="MobiDB-lite"/>
    </source>
</evidence>
<proteinExistence type="predicted"/>
<feature type="region of interest" description="Disordered" evidence="1">
    <location>
        <begin position="51"/>
        <end position="72"/>
    </location>
</feature>